<keyword evidence="5 7" id="KW-1133">Transmembrane helix</keyword>
<name>A0A426YP06_ENSVE</name>
<feature type="domain" description="P-type ATPase C-terminal" evidence="8">
    <location>
        <begin position="178"/>
        <end position="330"/>
    </location>
</feature>
<evidence type="ECO:0000259" key="8">
    <source>
        <dbReference type="Pfam" id="PF16212"/>
    </source>
</evidence>
<proteinExistence type="predicted"/>
<evidence type="ECO:0000313" key="10">
    <source>
        <dbReference type="Proteomes" id="UP000287651"/>
    </source>
</evidence>
<evidence type="ECO:0000256" key="7">
    <source>
        <dbReference type="SAM" id="Phobius"/>
    </source>
</evidence>
<comment type="caution">
    <text evidence="9">The sequence shown here is derived from an EMBL/GenBank/DDBJ whole genome shotgun (WGS) entry which is preliminary data.</text>
</comment>
<dbReference type="SUPFAM" id="SSF81665">
    <property type="entry name" value="Calcium ATPase, transmembrane domain M"/>
    <property type="match status" value="1"/>
</dbReference>
<feature type="transmembrane region" description="Helical" evidence="7">
    <location>
        <begin position="281"/>
        <end position="298"/>
    </location>
</feature>
<dbReference type="Proteomes" id="UP000287651">
    <property type="component" value="Unassembled WGS sequence"/>
</dbReference>
<dbReference type="AlphaFoldDB" id="A0A426YP06"/>
<sequence length="335" mass="37471">MSVIIGCPDRTVRLFVKGADSSMFGVLEKSIDLDIIRATETNLHAYSSMGLRTLVVGMRELSRNDFEVWHSAYEKASTALYGRGSLLRAVASSVENNLQILGASGIEDKLQQGVPEAIKSLRQAGLRVWVLTGDKQETAISIGYSCTGSARVPLALIIDGTSLVHILETELEEKNYLLFTARYVLYTAYTLTTAITEWSSVLYSVLYTALPTVVVGILDKDLSRRTLLKYPRLYGAGQREERYNLSLFILTMMDAIWQSLVVFFIPYLAYRDTTVDGSSLGDLWTLAVVTLVNIHLAMDVFRWNWITHLSIWGSIAVAVMCVILIDSIWFLPGYW</sequence>
<dbReference type="GO" id="GO:0005886">
    <property type="term" value="C:plasma membrane"/>
    <property type="evidence" value="ECO:0007669"/>
    <property type="project" value="TreeGrafter"/>
</dbReference>
<dbReference type="InterPro" id="IPR023214">
    <property type="entry name" value="HAD_sf"/>
</dbReference>
<dbReference type="Gene3D" id="3.40.1110.10">
    <property type="entry name" value="Calcium-transporting ATPase, cytoplasmic domain N"/>
    <property type="match status" value="1"/>
</dbReference>
<reference evidence="9 10" key="1">
    <citation type="journal article" date="2014" name="Agronomy (Basel)">
        <title>A Draft Genome Sequence for Ensete ventricosum, the Drought-Tolerant Tree Against Hunger.</title>
        <authorList>
            <person name="Harrison J."/>
            <person name="Moore K.A."/>
            <person name="Paszkiewicz K."/>
            <person name="Jones T."/>
            <person name="Grant M."/>
            <person name="Ambacheew D."/>
            <person name="Muzemil S."/>
            <person name="Studholme D.J."/>
        </authorList>
    </citation>
    <scope>NUCLEOTIDE SEQUENCE [LARGE SCALE GENOMIC DNA]</scope>
</reference>
<dbReference type="InterPro" id="IPR032630">
    <property type="entry name" value="P_typ_ATPase_c"/>
</dbReference>
<evidence type="ECO:0000256" key="1">
    <source>
        <dbReference type="ARBA" id="ARBA00004141"/>
    </source>
</evidence>
<dbReference type="Gene3D" id="3.40.50.1000">
    <property type="entry name" value="HAD superfamily/HAD-like"/>
    <property type="match status" value="1"/>
</dbReference>
<dbReference type="GO" id="GO:0000166">
    <property type="term" value="F:nucleotide binding"/>
    <property type="evidence" value="ECO:0007669"/>
    <property type="project" value="InterPro"/>
</dbReference>
<dbReference type="InterPro" id="IPR036412">
    <property type="entry name" value="HAD-like_sf"/>
</dbReference>
<evidence type="ECO:0000313" key="9">
    <source>
        <dbReference type="EMBL" id="RRT53450.1"/>
    </source>
</evidence>
<evidence type="ECO:0000256" key="6">
    <source>
        <dbReference type="ARBA" id="ARBA00023136"/>
    </source>
</evidence>
<organism evidence="9 10">
    <name type="scientific">Ensete ventricosum</name>
    <name type="common">Abyssinian banana</name>
    <name type="synonym">Musa ensete</name>
    <dbReference type="NCBI Taxonomy" id="4639"/>
    <lineage>
        <taxon>Eukaryota</taxon>
        <taxon>Viridiplantae</taxon>
        <taxon>Streptophyta</taxon>
        <taxon>Embryophyta</taxon>
        <taxon>Tracheophyta</taxon>
        <taxon>Spermatophyta</taxon>
        <taxon>Magnoliopsida</taxon>
        <taxon>Liliopsida</taxon>
        <taxon>Zingiberales</taxon>
        <taxon>Musaceae</taxon>
        <taxon>Ensete</taxon>
    </lineage>
</organism>
<dbReference type="SUPFAM" id="SSF81660">
    <property type="entry name" value="Metal cation-transporting ATPase, ATP-binding domain N"/>
    <property type="match status" value="1"/>
</dbReference>
<evidence type="ECO:0000256" key="5">
    <source>
        <dbReference type="ARBA" id="ARBA00022989"/>
    </source>
</evidence>
<dbReference type="GO" id="GO:0140326">
    <property type="term" value="F:ATPase-coupled intramembrane lipid transporter activity"/>
    <property type="evidence" value="ECO:0007669"/>
    <property type="project" value="TreeGrafter"/>
</dbReference>
<evidence type="ECO:0000256" key="2">
    <source>
        <dbReference type="ARBA" id="ARBA00022692"/>
    </source>
</evidence>
<protein>
    <recommendedName>
        <fullName evidence="8">P-type ATPase C-terminal domain-containing protein</fullName>
    </recommendedName>
</protein>
<feature type="transmembrane region" description="Helical" evidence="7">
    <location>
        <begin position="310"/>
        <end position="331"/>
    </location>
</feature>
<dbReference type="InterPro" id="IPR023298">
    <property type="entry name" value="ATPase_P-typ_TM_dom_sf"/>
</dbReference>
<accession>A0A426YP06</accession>
<dbReference type="GO" id="GO:0046872">
    <property type="term" value="F:metal ion binding"/>
    <property type="evidence" value="ECO:0007669"/>
    <property type="project" value="UniProtKB-KW"/>
</dbReference>
<dbReference type="EMBL" id="AMZH03011134">
    <property type="protein sequence ID" value="RRT53450.1"/>
    <property type="molecule type" value="Genomic_DNA"/>
</dbReference>
<keyword evidence="6 7" id="KW-0472">Membrane</keyword>
<dbReference type="PANTHER" id="PTHR24092">
    <property type="entry name" value="PROBABLE PHOSPHOLIPID-TRANSPORTING ATPASE"/>
    <property type="match status" value="1"/>
</dbReference>
<comment type="subcellular location">
    <subcellularLocation>
        <location evidence="1">Membrane</location>
        <topology evidence="1">Multi-pass membrane protein</topology>
    </subcellularLocation>
</comment>
<dbReference type="PANTHER" id="PTHR24092:SF91">
    <property type="entry name" value="PHOSPHOLIPID-TRANSPORTING ATPASE 1"/>
    <property type="match status" value="1"/>
</dbReference>
<keyword evidence="3" id="KW-0479">Metal-binding</keyword>
<dbReference type="InterPro" id="IPR023299">
    <property type="entry name" value="ATPase_P-typ_cyto_dom_N"/>
</dbReference>
<keyword evidence="4" id="KW-0460">Magnesium</keyword>
<evidence type="ECO:0000256" key="3">
    <source>
        <dbReference type="ARBA" id="ARBA00022723"/>
    </source>
</evidence>
<keyword evidence="2 7" id="KW-0812">Transmembrane</keyword>
<dbReference type="SUPFAM" id="SSF56784">
    <property type="entry name" value="HAD-like"/>
    <property type="match status" value="1"/>
</dbReference>
<dbReference type="GO" id="GO:0045332">
    <property type="term" value="P:phospholipid translocation"/>
    <property type="evidence" value="ECO:0007669"/>
    <property type="project" value="TreeGrafter"/>
</dbReference>
<dbReference type="Pfam" id="PF16212">
    <property type="entry name" value="PhoLip_ATPase_C"/>
    <property type="match status" value="1"/>
</dbReference>
<evidence type="ECO:0000256" key="4">
    <source>
        <dbReference type="ARBA" id="ARBA00022842"/>
    </source>
</evidence>
<feature type="transmembrane region" description="Helical" evidence="7">
    <location>
        <begin position="243"/>
        <end position="269"/>
    </location>
</feature>
<feature type="transmembrane region" description="Helical" evidence="7">
    <location>
        <begin position="201"/>
        <end position="222"/>
    </location>
</feature>
<gene>
    <name evidence="9" type="ORF">B296_00043412</name>
</gene>